<sequence length="234" mass="27896">MATTSEYNYYKQCIDKCVSQMKECKDNQTHNHSLQSINYMQRDIQTLYDIGDFNLDLSANKSDDVFTDDQLKQLREDHDSDVLTYNSITKFVETIRKYTKQNHSCTPNSANVYFEGKDAFKNKYKQHCIKPVFIELFVFEDKKIYINHKRILEIYEKQLCISFSESDKRSLPKNKSKMFILNVDFEAQEYKEFVYYPSEIHQCLNQQNINRIRNQIIDEPKDEFTETEIAPDAF</sequence>
<comment type="caution">
    <text evidence="1">The sequence shown here is derived from an EMBL/GenBank/DDBJ whole genome shotgun (WGS) entry which is preliminary data.</text>
</comment>
<evidence type="ECO:0000313" key="1">
    <source>
        <dbReference type="EMBL" id="KAK8870511.1"/>
    </source>
</evidence>
<proteinExistence type="predicted"/>
<accession>A0ABR2IY24</accession>
<name>A0ABR2IY24_9EUKA</name>
<protein>
    <submittedName>
        <fullName evidence="1">Uncharacterized protein</fullName>
    </submittedName>
</protein>
<organism evidence="1 2">
    <name type="scientific">Tritrichomonas musculus</name>
    <dbReference type="NCBI Taxonomy" id="1915356"/>
    <lineage>
        <taxon>Eukaryota</taxon>
        <taxon>Metamonada</taxon>
        <taxon>Parabasalia</taxon>
        <taxon>Tritrichomonadida</taxon>
        <taxon>Tritrichomonadidae</taxon>
        <taxon>Tritrichomonas</taxon>
    </lineage>
</organism>
<dbReference type="EMBL" id="JAPFFF010000014">
    <property type="protein sequence ID" value="KAK8870511.1"/>
    <property type="molecule type" value="Genomic_DNA"/>
</dbReference>
<reference evidence="1 2" key="1">
    <citation type="submission" date="2024-04" db="EMBL/GenBank/DDBJ databases">
        <title>Tritrichomonas musculus Genome.</title>
        <authorList>
            <person name="Alves-Ferreira E."/>
            <person name="Grigg M."/>
            <person name="Lorenzi H."/>
            <person name="Galac M."/>
        </authorList>
    </citation>
    <scope>NUCLEOTIDE SEQUENCE [LARGE SCALE GENOMIC DNA]</scope>
    <source>
        <strain evidence="1 2">EAF2021</strain>
    </source>
</reference>
<dbReference type="Proteomes" id="UP001470230">
    <property type="component" value="Unassembled WGS sequence"/>
</dbReference>
<keyword evidence="2" id="KW-1185">Reference proteome</keyword>
<gene>
    <name evidence="1" type="ORF">M9Y10_008395</name>
</gene>
<evidence type="ECO:0000313" key="2">
    <source>
        <dbReference type="Proteomes" id="UP001470230"/>
    </source>
</evidence>